<dbReference type="GO" id="GO:0000976">
    <property type="term" value="F:transcription cis-regulatory region binding"/>
    <property type="evidence" value="ECO:0007669"/>
    <property type="project" value="TreeGrafter"/>
</dbReference>
<evidence type="ECO:0000313" key="7">
    <source>
        <dbReference type="Proteomes" id="UP000276899"/>
    </source>
</evidence>
<protein>
    <submittedName>
        <fullName evidence="6">Transcriptional regulator BetI</fullName>
    </submittedName>
</protein>
<keyword evidence="7" id="KW-1185">Reference proteome</keyword>
<dbReference type="PROSITE" id="PS50977">
    <property type="entry name" value="HTH_TETR_2"/>
    <property type="match status" value="1"/>
</dbReference>
<dbReference type="GO" id="GO:0003700">
    <property type="term" value="F:DNA-binding transcription factor activity"/>
    <property type="evidence" value="ECO:0007669"/>
    <property type="project" value="TreeGrafter"/>
</dbReference>
<dbReference type="AlphaFoldDB" id="A0A3S5EM28"/>
<accession>A0A3S5EM28</accession>
<proteinExistence type="predicted"/>
<dbReference type="SUPFAM" id="SSF46689">
    <property type="entry name" value="Homeodomain-like"/>
    <property type="match status" value="1"/>
</dbReference>
<organism evidence="6 7">
    <name type="scientific">Actinomyces slackii</name>
    <dbReference type="NCBI Taxonomy" id="52774"/>
    <lineage>
        <taxon>Bacteria</taxon>
        <taxon>Bacillati</taxon>
        <taxon>Actinomycetota</taxon>
        <taxon>Actinomycetes</taxon>
        <taxon>Actinomycetales</taxon>
        <taxon>Actinomycetaceae</taxon>
        <taxon>Actinomyces</taxon>
    </lineage>
</organism>
<evidence type="ECO:0000256" key="1">
    <source>
        <dbReference type="ARBA" id="ARBA00023015"/>
    </source>
</evidence>
<name>A0A3S5EM28_9ACTO</name>
<dbReference type="InterPro" id="IPR050109">
    <property type="entry name" value="HTH-type_TetR-like_transc_reg"/>
</dbReference>
<dbReference type="InterPro" id="IPR001647">
    <property type="entry name" value="HTH_TetR"/>
</dbReference>
<gene>
    <name evidence="6" type="ORF">NCTC11923_00442</name>
</gene>
<evidence type="ECO:0000259" key="5">
    <source>
        <dbReference type="PROSITE" id="PS50977"/>
    </source>
</evidence>
<evidence type="ECO:0000256" key="4">
    <source>
        <dbReference type="PROSITE-ProRule" id="PRU00335"/>
    </source>
</evidence>
<evidence type="ECO:0000256" key="3">
    <source>
        <dbReference type="ARBA" id="ARBA00023163"/>
    </source>
</evidence>
<feature type="DNA-binding region" description="H-T-H motif" evidence="4">
    <location>
        <begin position="59"/>
        <end position="78"/>
    </location>
</feature>
<evidence type="ECO:0000313" key="6">
    <source>
        <dbReference type="EMBL" id="VEG73830.1"/>
    </source>
</evidence>
<dbReference type="PANTHER" id="PTHR30055:SF234">
    <property type="entry name" value="HTH-TYPE TRANSCRIPTIONAL REGULATOR BETI"/>
    <property type="match status" value="1"/>
</dbReference>
<dbReference type="STRING" id="1278298.GCA_000428685_02149"/>
<keyword evidence="2 4" id="KW-0238">DNA-binding</keyword>
<dbReference type="PANTHER" id="PTHR30055">
    <property type="entry name" value="HTH-TYPE TRANSCRIPTIONAL REGULATOR RUTR"/>
    <property type="match status" value="1"/>
</dbReference>
<dbReference type="InterPro" id="IPR009057">
    <property type="entry name" value="Homeodomain-like_sf"/>
</dbReference>
<dbReference type="Proteomes" id="UP000276899">
    <property type="component" value="Chromosome"/>
</dbReference>
<reference evidence="6 7" key="1">
    <citation type="submission" date="2018-12" db="EMBL/GenBank/DDBJ databases">
        <authorList>
            <consortium name="Pathogen Informatics"/>
        </authorList>
    </citation>
    <scope>NUCLEOTIDE SEQUENCE [LARGE SCALE GENOMIC DNA]</scope>
    <source>
        <strain evidence="6 7">NCTC11923</strain>
    </source>
</reference>
<dbReference type="EMBL" id="LR134363">
    <property type="protein sequence ID" value="VEG73830.1"/>
    <property type="molecule type" value="Genomic_DNA"/>
</dbReference>
<dbReference type="SUPFAM" id="SSF48498">
    <property type="entry name" value="Tetracyclin repressor-like, C-terminal domain"/>
    <property type="match status" value="1"/>
</dbReference>
<feature type="domain" description="HTH tetR-type" evidence="5">
    <location>
        <begin position="36"/>
        <end position="96"/>
    </location>
</feature>
<sequence length="234" mass="25644">MLANWTSHLANSYCAAMSTEDRHPHGAPERTRLPVGERRRLLAEAALRVMKREGVAAATTRAVCSEAGMPHGAFHYCFRTKKEFYAEVLSMDVISDLSEAWSQVAHASPSEAIVTLVRALWAQVEVDADAQRVLFDLESTVLSSPDLRDLLDQQYQASLDLAAASLARLQEEAGFRFASPVRPLAGLVLAALDGATWMWLTSRDPELARSTMDQLANVLITHIRTDQPDAGEGA</sequence>
<dbReference type="InterPro" id="IPR036271">
    <property type="entry name" value="Tet_transcr_reg_TetR-rel_C_sf"/>
</dbReference>
<keyword evidence="3" id="KW-0804">Transcription</keyword>
<dbReference type="Pfam" id="PF00440">
    <property type="entry name" value="TetR_N"/>
    <property type="match status" value="1"/>
</dbReference>
<evidence type="ECO:0000256" key="2">
    <source>
        <dbReference type="ARBA" id="ARBA00023125"/>
    </source>
</evidence>
<dbReference type="Gene3D" id="1.10.357.10">
    <property type="entry name" value="Tetracycline Repressor, domain 2"/>
    <property type="match status" value="1"/>
</dbReference>
<keyword evidence="1" id="KW-0805">Transcription regulation</keyword>
<dbReference type="KEGG" id="asla:NCTC11923_00442"/>